<proteinExistence type="predicted"/>
<dbReference type="EMBL" id="CP000282">
    <property type="protein sequence ID" value="ABD82943.1"/>
    <property type="molecule type" value="Genomic_DNA"/>
</dbReference>
<dbReference type="AlphaFoldDB" id="Q21ED6"/>
<dbReference type="InterPro" id="IPR032675">
    <property type="entry name" value="LRR_dom_sf"/>
</dbReference>
<protein>
    <submittedName>
        <fullName evidence="1">Uncharacterized protein</fullName>
    </submittedName>
</protein>
<name>Q21ED6_SACD2</name>
<dbReference type="eggNOG" id="ENOG5031TP5">
    <property type="taxonomic scope" value="Bacteria"/>
</dbReference>
<dbReference type="OrthoDB" id="7063061at2"/>
<evidence type="ECO:0000313" key="1">
    <source>
        <dbReference type="EMBL" id="ABD82943.1"/>
    </source>
</evidence>
<sequence>MLRLKKSALTEKTGKLFYNNDFFSGIAFTMSQGEIVKAIKISEGMEIGQYSPKYLPRYDHRIIDIEILDPEDENDYEPFLCLNGVRFNGIALEFDGDFCTGELLFVRGWSDSQVTYYKTGCLESIELIEDGFSQIYQWHENEQLKKYEVTSRNSFSFNLVFNEDGYLSALGMEGDYFNQVKLISDKLAIPAFKNEHFIDELKTSESLSISGNSVTDRLFKRLISSGALQQTDNISLFDTSVTKEGLHLLKANSRLNKLFINSNTIKLEDVKILKSDKPDCHIELNREEVLA</sequence>
<dbReference type="HOGENOM" id="CLU_956097_0_0_6"/>
<dbReference type="GeneID" id="98615297"/>
<dbReference type="STRING" id="203122.Sde_3688"/>
<dbReference type="KEGG" id="sde:Sde_3688"/>
<evidence type="ECO:0000313" key="2">
    <source>
        <dbReference type="Proteomes" id="UP000001947"/>
    </source>
</evidence>
<dbReference type="Proteomes" id="UP000001947">
    <property type="component" value="Chromosome"/>
</dbReference>
<accession>Q21ED6</accession>
<dbReference type="Gene3D" id="3.80.10.10">
    <property type="entry name" value="Ribonuclease Inhibitor"/>
    <property type="match status" value="1"/>
</dbReference>
<organism evidence="1 2">
    <name type="scientific">Saccharophagus degradans (strain 2-40 / ATCC 43961 / DSM 17024)</name>
    <dbReference type="NCBI Taxonomy" id="203122"/>
    <lineage>
        <taxon>Bacteria</taxon>
        <taxon>Pseudomonadati</taxon>
        <taxon>Pseudomonadota</taxon>
        <taxon>Gammaproteobacteria</taxon>
        <taxon>Cellvibrionales</taxon>
        <taxon>Cellvibrionaceae</taxon>
        <taxon>Saccharophagus</taxon>
    </lineage>
</organism>
<gene>
    <name evidence="1" type="ordered locus">Sde_3688</name>
</gene>
<keyword evidence="2" id="KW-1185">Reference proteome</keyword>
<dbReference type="RefSeq" id="WP_011470158.1">
    <property type="nucleotide sequence ID" value="NC_007912.1"/>
</dbReference>
<reference evidence="1 2" key="1">
    <citation type="journal article" date="2008" name="PLoS Genet.">
        <title>Complete genome sequence of the complex carbohydrate-degrading marine bacterium, Saccharophagus degradans strain 2-40 T.</title>
        <authorList>
            <person name="Weiner R.M."/>
            <person name="Taylor L.E.II."/>
            <person name="Henrissat B."/>
            <person name="Hauser L."/>
            <person name="Land M."/>
            <person name="Coutinho P.M."/>
            <person name="Rancurel C."/>
            <person name="Saunders E.H."/>
            <person name="Longmire A.G."/>
            <person name="Zhang H."/>
            <person name="Bayer E.A."/>
            <person name="Gilbert H.J."/>
            <person name="Larimer F."/>
            <person name="Zhulin I.B."/>
            <person name="Ekborg N.A."/>
            <person name="Lamed R."/>
            <person name="Richardson P.M."/>
            <person name="Borovok I."/>
            <person name="Hutcheson S."/>
        </authorList>
    </citation>
    <scope>NUCLEOTIDE SEQUENCE [LARGE SCALE GENOMIC DNA]</scope>
    <source>
        <strain evidence="2">2-40 / ATCC 43961 / DSM 17024</strain>
    </source>
</reference>